<evidence type="ECO:0000259" key="3">
    <source>
        <dbReference type="PROSITE" id="PS50894"/>
    </source>
</evidence>
<dbReference type="AlphaFoldDB" id="A0A7X8TNZ7"/>
<feature type="domain" description="HPt" evidence="3">
    <location>
        <begin position="14"/>
        <end position="107"/>
    </location>
</feature>
<dbReference type="PROSITE" id="PS50894">
    <property type="entry name" value="HPT"/>
    <property type="match status" value="1"/>
</dbReference>
<protein>
    <submittedName>
        <fullName evidence="4">Hpt domain-containing protein</fullName>
    </submittedName>
</protein>
<reference evidence="4 5" key="1">
    <citation type="submission" date="2020-04" db="EMBL/GenBank/DDBJ databases">
        <title>Vibrio sp. SM6, a novel species isolated from seawater.</title>
        <authorList>
            <person name="Wang X."/>
        </authorList>
    </citation>
    <scope>NUCLEOTIDE SEQUENCE [LARGE SCALE GENOMIC DNA]</scope>
    <source>
        <strain evidence="4 5">SM6</strain>
    </source>
</reference>
<dbReference type="Pfam" id="PF01627">
    <property type="entry name" value="Hpt"/>
    <property type="match status" value="1"/>
</dbReference>
<dbReference type="GO" id="GO:0000160">
    <property type="term" value="P:phosphorelay signal transduction system"/>
    <property type="evidence" value="ECO:0007669"/>
    <property type="project" value="UniProtKB-KW"/>
</dbReference>
<dbReference type="GO" id="GO:0004672">
    <property type="term" value="F:protein kinase activity"/>
    <property type="evidence" value="ECO:0007669"/>
    <property type="project" value="UniProtKB-ARBA"/>
</dbReference>
<dbReference type="Gene3D" id="1.20.120.160">
    <property type="entry name" value="HPT domain"/>
    <property type="match status" value="1"/>
</dbReference>
<keyword evidence="2" id="KW-0597">Phosphoprotein</keyword>
<dbReference type="Proteomes" id="UP000535589">
    <property type="component" value="Unassembled WGS sequence"/>
</dbReference>
<accession>A0A7X8TNZ7</accession>
<evidence type="ECO:0000256" key="1">
    <source>
        <dbReference type="ARBA" id="ARBA00023012"/>
    </source>
</evidence>
<organism evidence="4 5">
    <name type="scientific">Vibrio agarilyticus</name>
    <dbReference type="NCBI Taxonomy" id="2726741"/>
    <lineage>
        <taxon>Bacteria</taxon>
        <taxon>Pseudomonadati</taxon>
        <taxon>Pseudomonadota</taxon>
        <taxon>Gammaproteobacteria</taxon>
        <taxon>Vibrionales</taxon>
        <taxon>Vibrionaceae</taxon>
        <taxon>Vibrio</taxon>
    </lineage>
</organism>
<feature type="modified residue" description="Phosphohistidine" evidence="2">
    <location>
        <position position="53"/>
    </location>
</feature>
<name>A0A7X8TNZ7_9VIBR</name>
<keyword evidence="5" id="KW-1185">Reference proteome</keyword>
<evidence type="ECO:0000313" key="4">
    <source>
        <dbReference type="EMBL" id="NLS12044.1"/>
    </source>
</evidence>
<comment type="caution">
    <text evidence="4">The sequence shown here is derived from an EMBL/GenBank/DDBJ whole genome shotgun (WGS) entry which is preliminary data.</text>
</comment>
<gene>
    <name evidence="4" type="ORF">HGP28_03945</name>
</gene>
<evidence type="ECO:0000256" key="2">
    <source>
        <dbReference type="PROSITE-ProRule" id="PRU00110"/>
    </source>
</evidence>
<proteinExistence type="predicted"/>
<dbReference type="RefSeq" id="WP_168835157.1">
    <property type="nucleotide sequence ID" value="NZ_JABAIK010000003.1"/>
</dbReference>
<evidence type="ECO:0000313" key="5">
    <source>
        <dbReference type="Proteomes" id="UP000535589"/>
    </source>
</evidence>
<dbReference type="InterPro" id="IPR036641">
    <property type="entry name" value="HPT_dom_sf"/>
</dbReference>
<dbReference type="EMBL" id="JABAIK010000003">
    <property type="protein sequence ID" value="NLS12044.1"/>
    <property type="molecule type" value="Genomic_DNA"/>
</dbReference>
<dbReference type="SUPFAM" id="SSF47226">
    <property type="entry name" value="Histidine-containing phosphotransfer domain, HPT domain"/>
    <property type="match status" value="1"/>
</dbReference>
<sequence>MIDFDVMNSYLDNDQEVIFAVLSAYQEDHFDSVNEIRQAIANKNWQELHHLVHTLKGILASLGEEIAVPVLERMEQGAAQAQAPDADDVTLVLKEIALINQQIEEALLAHSE</sequence>
<keyword evidence="1" id="KW-0902">Two-component regulatory system</keyword>
<dbReference type="InterPro" id="IPR008207">
    <property type="entry name" value="Sig_transdc_His_kin_Hpt_dom"/>
</dbReference>